<keyword evidence="1" id="KW-0812">Transmembrane</keyword>
<keyword evidence="1" id="KW-0472">Membrane</keyword>
<feature type="transmembrane region" description="Helical" evidence="1">
    <location>
        <begin position="34"/>
        <end position="56"/>
    </location>
</feature>
<evidence type="ECO:0000256" key="1">
    <source>
        <dbReference type="SAM" id="Phobius"/>
    </source>
</evidence>
<dbReference type="EMBL" id="BAABXL010000001">
    <property type="protein sequence ID" value="GAA6269109.1"/>
    <property type="molecule type" value="Genomic_DNA"/>
</dbReference>
<protein>
    <recommendedName>
        <fullName evidence="4">Potassium-transporting ATPase subunit F</fullName>
    </recommendedName>
</protein>
<dbReference type="Proteomes" id="UP001600894">
    <property type="component" value="Unassembled WGS sequence"/>
</dbReference>
<evidence type="ECO:0000313" key="3">
    <source>
        <dbReference type="Proteomes" id="UP001600894"/>
    </source>
</evidence>
<accession>A0ABQ0AYJ9</accession>
<keyword evidence="1" id="KW-1133">Transmembrane helix</keyword>
<keyword evidence="3" id="KW-1185">Reference proteome</keyword>
<gene>
    <name evidence="2" type="ORF">F130042H8_21690</name>
</gene>
<comment type="caution">
    <text evidence="2">The sequence shown here is derived from an EMBL/GenBank/DDBJ whole genome shotgun (WGS) entry which is preliminary data.</text>
</comment>
<sequence length="61" mass="6924">MAGVSTRQKEKTVKKDKRPFLQLRLRKQKEEMDMAGMVVLGLILAGLAGYLVYALVYPEKL</sequence>
<name>A0ABQ0AYJ9_9FIRM</name>
<proteinExistence type="predicted"/>
<evidence type="ECO:0008006" key="4">
    <source>
        <dbReference type="Google" id="ProtNLM"/>
    </source>
</evidence>
<evidence type="ECO:0000313" key="2">
    <source>
        <dbReference type="EMBL" id="GAA6269109.1"/>
    </source>
</evidence>
<reference evidence="2 3" key="1">
    <citation type="submission" date="2024-04" db="EMBL/GenBank/DDBJ databases">
        <title>Defined microbial consortia suppress multidrug-resistant proinflammatory Enterobacteriaceae via ecological control.</title>
        <authorList>
            <person name="Furuichi M."/>
            <person name="Kawaguchi T."/>
            <person name="Pust M."/>
            <person name="Yasuma K."/>
            <person name="Plichta D."/>
            <person name="Hasegawa N."/>
            <person name="Ohya T."/>
            <person name="Bhattarai S."/>
            <person name="Sasajima S."/>
            <person name="Aoto Y."/>
            <person name="Tuganbaev T."/>
            <person name="Yaginuma M."/>
            <person name="Ueda M."/>
            <person name="Okahashi N."/>
            <person name="Amafuji K."/>
            <person name="Kiridooshi Y."/>
            <person name="Sugita K."/>
            <person name="Strazar M."/>
            <person name="Skelly A."/>
            <person name="Suda W."/>
            <person name="Hattori M."/>
            <person name="Nakamoto N."/>
            <person name="Caballero S."/>
            <person name="Norman J."/>
            <person name="Olle B."/>
            <person name="Tanoue T."/>
            <person name="Arita M."/>
            <person name="Bucci V."/>
            <person name="Atarashi K."/>
            <person name="Xavier R."/>
            <person name="Honda K."/>
        </authorList>
    </citation>
    <scope>NUCLEOTIDE SEQUENCE [LARGE SCALE GENOMIC DNA]</scope>
    <source>
        <strain evidence="3">f13</strain>
    </source>
</reference>
<organism evidence="2 3">
    <name type="scientific">Enterocloster alcoholdehydrogenati</name>
    <dbReference type="NCBI Taxonomy" id="2547410"/>
    <lineage>
        <taxon>Bacteria</taxon>
        <taxon>Bacillati</taxon>
        <taxon>Bacillota</taxon>
        <taxon>Clostridia</taxon>
        <taxon>Lachnospirales</taxon>
        <taxon>Lachnospiraceae</taxon>
        <taxon>Enterocloster</taxon>
    </lineage>
</organism>